<sequence length="68" mass="7058">MADESAVSAAMGFARLAHANAACEIPIDSVVYDGSNGMLDLSGQFVVPRLPISKGIDEEAKLIPGRLA</sequence>
<evidence type="ECO:0000313" key="2">
    <source>
        <dbReference type="Proteomes" id="UP000789831"/>
    </source>
</evidence>
<protein>
    <submittedName>
        <fullName evidence="1">8000_t:CDS:1</fullName>
    </submittedName>
</protein>
<proteinExistence type="predicted"/>
<dbReference type="EMBL" id="CAJVPL010001126">
    <property type="protein sequence ID" value="CAG8554040.1"/>
    <property type="molecule type" value="Genomic_DNA"/>
</dbReference>
<gene>
    <name evidence="1" type="ORF">AGERDE_LOCUS6816</name>
</gene>
<organism evidence="1 2">
    <name type="scientific">Ambispora gerdemannii</name>
    <dbReference type="NCBI Taxonomy" id="144530"/>
    <lineage>
        <taxon>Eukaryota</taxon>
        <taxon>Fungi</taxon>
        <taxon>Fungi incertae sedis</taxon>
        <taxon>Mucoromycota</taxon>
        <taxon>Glomeromycotina</taxon>
        <taxon>Glomeromycetes</taxon>
        <taxon>Archaeosporales</taxon>
        <taxon>Ambisporaceae</taxon>
        <taxon>Ambispora</taxon>
    </lineage>
</organism>
<keyword evidence="2" id="KW-1185">Reference proteome</keyword>
<reference evidence="1" key="1">
    <citation type="submission" date="2021-06" db="EMBL/GenBank/DDBJ databases">
        <authorList>
            <person name="Kallberg Y."/>
            <person name="Tangrot J."/>
            <person name="Rosling A."/>
        </authorList>
    </citation>
    <scope>NUCLEOTIDE SEQUENCE</scope>
    <source>
        <strain evidence="1">MT106</strain>
    </source>
</reference>
<evidence type="ECO:0000313" key="1">
    <source>
        <dbReference type="EMBL" id="CAG8554040.1"/>
    </source>
</evidence>
<dbReference type="Proteomes" id="UP000789831">
    <property type="component" value="Unassembled WGS sequence"/>
</dbReference>
<accession>A0A9N9B7C8</accession>
<comment type="caution">
    <text evidence="1">The sequence shown here is derived from an EMBL/GenBank/DDBJ whole genome shotgun (WGS) entry which is preliminary data.</text>
</comment>
<dbReference type="AlphaFoldDB" id="A0A9N9B7C8"/>
<name>A0A9N9B7C8_9GLOM</name>